<dbReference type="Gene3D" id="3.50.50.60">
    <property type="entry name" value="FAD/NAD(P)-binding domain"/>
    <property type="match status" value="1"/>
</dbReference>
<dbReference type="PANTHER" id="PTHR46865:SF2">
    <property type="entry name" value="MONOOXYGENASE"/>
    <property type="match status" value="1"/>
</dbReference>
<dbReference type="InterPro" id="IPR051704">
    <property type="entry name" value="FAD_aromatic-hydroxylase"/>
</dbReference>
<feature type="region of interest" description="Disordered" evidence="1">
    <location>
        <begin position="1"/>
        <end position="26"/>
    </location>
</feature>
<evidence type="ECO:0000313" key="4">
    <source>
        <dbReference type="Proteomes" id="UP000638648"/>
    </source>
</evidence>
<reference evidence="3" key="1">
    <citation type="submission" date="2020-10" db="EMBL/GenBank/DDBJ databases">
        <title>Sequencing the genomes of 1000 actinobacteria strains.</title>
        <authorList>
            <person name="Klenk H.-P."/>
        </authorList>
    </citation>
    <scope>NUCLEOTIDE SEQUENCE</scope>
    <source>
        <strain evidence="3">DSM 45354</strain>
    </source>
</reference>
<comment type="caution">
    <text evidence="3">The sequence shown here is derived from an EMBL/GenBank/DDBJ whole genome shotgun (WGS) entry which is preliminary data.</text>
</comment>
<dbReference type="AlphaFoldDB" id="A0A927N792"/>
<dbReference type="RefSeq" id="WP_202896805.1">
    <property type="nucleotide sequence ID" value="NZ_BAABJL010000210.1"/>
</dbReference>
<organism evidence="3 4">
    <name type="scientific">Actinopolymorpha pittospori</name>
    <dbReference type="NCBI Taxonomy" id="648752"/>
    <lineage>
        <taxon>Bacteria</taxon>
        <taxon>Bacillati</taxon>
        <taxon>Actinomycetota</taxon>
        <taxon>Actinomycetes</taxon>
        <taxon>Propionibacteriales</taxon>
        <taxon>Actinopolymorphaceae</taxon>
        <taxon>Actinopolymorpha</taxon>
    </lineage>
</organism>
<keyword evidence="4" id="KW-1185">Reference proteome</keyword>
<name>A0A927N792_9ACTN</name>
<dbReference type="InterPro" id="IPR036188">
    <property type="entry name" value="FAD/NAD-bd_sf"/>
</dbReference>
<dbReference type="Gene3D" id="3.30.9.10">
    <property type="entry name" value="D-Amino Acid Oxidase, subunit A, domain 2"/>
    <property type="match status" value="1"/>
</dbReference>
<dbReference type="SUPFAM" id="SSF51905">
    <property type="entry name" value="FAD/NAD(P)-binding domain"/>
    <property type="match status" value="1"/>
</dbReference>
<protein>
    <submittedName>
        <fullName evidence="3">2-polyprenyl-6-methoxyphenol hydroxylase-like FAD-dependent oxidoreductase</fullName>
    </submittedName>
</protein>
<evidence type="ECO:0000259" key="2">
    <source>
        <dbReference type="Pfam" id="PF01494"/>
    </source>
</evidence>
<proteinExistence type="predicted"/>
<sequence length="437" mass="47356">MNTHQRSEPEQAMSTQATQPTNAPAGAGKSVLISGASVAGPALAYWLSRYGFRTTVVERAPALREGGYAVDFRGTAHLSVLERMGILGDIEAARTNMGAMSYVNDAGRRIASMPADLFAGDVEILRGDLARILHDATKDRTEYVFGDSIADLAEDENGVEVSFERGAPRRFDLVVGADGLHSRVRALAFGPEQSFVRPSGLSCAIFTTANHLGLDHTGLAYLNPGKIVTMYSARGNTEAKVVFYFATAGRPGADAAPHHDRRDLEQQKKIVAQTYAGVGWETPRLLSAMWDATDFYFDSISQVRMDTWTRGRVALLGDAAWCPSPLSGMGTGLAVVGAYVLAGELAAAAGDHRTAFTRYRSVMRDYVLGCQKVGEGVGRWMVPDNRFMAWFVNQNYRLLPYVPWKGQIARSARKTASAIDLASYGSTDLTGVTGWPR</sequence>
<dbReference type="Pfam" id="PF01494">
    <property type="entry name" value="FAD_binding_3"/>
    <property type="match status" value="1"/>
</dbReference>
<dbReference type="PRINTS" id="PR00420">
    <property type="entry name" value="RNGMNOXGNASE"/>
</dbReference>
<dbReference type="Proteomes" id="UP000638648">
    <property type="component" value="Unassembled WGS sequence"/>
</dbReference>
<feature type="domain" description="FAD-binding" evidence="2">
    <location>
        <begin position="30"/>
        <end position="350"/>
    </location>
</feature>
<dbReference type="InterPro" id="IPR002938">
    <property type="entry name" value="FAD-bd"/>
</dbReference>
<evidence type="ECO:0000313" key="3">
    <source>
        <dbReference type="EMBL" id="MBE1611533.1"/>
    </source>
</evidence>
<feature type="compositionally biased region" description="Polar residues" evidence="1">
    <location>
        <begin position="12"/>
        <end position="22"/>
    </location>
</feature>
<evidence type="ECO:0000256" key="1">
    <source>
        <dbReference type="SAM" id="MobiDB-lite"/>
    </source>
</evidence>
<dbReference type="GO" id="GO:0071949">
    <property type="term" value="F:FAD binding"/>
    <property type="evidence" value="ECO:0007669"/>
    <property type="project" value="InterPro"/>
</dbReference>
<dbReference type="EMBL" id="JADBEM010000001">
    <property type="protein sequence ID" value="MBE1611533.1"/>
    <property type="molecule type" value="Genomic_DNA"/>
</dbReference>
<accession>A0A927N792</accession>
<gene>
    <name evidence="3" type="ORF">HEB94_008381</name>
</gene>
<dbReference type="PANTHER" id="PTHR46865">
    <property type="entry name" value="OXIDOREDUCTASE-RELATED"/>
    <property type="match status" value="1"/>
</dbReference>